<feature type="transmembrane region" description="Helical" evidence="8">
    <location>
        <begin position="221"/>
        <end position="243"/>
    </location>
</feature>
<dbReference type="AlphaFoldDB" id="A0A0X3WGW9"/>
<evidence type="ECO:0000256" key="3">
    <source>
        <dbReference type="ARBA" id="ARBA00022475"/>
    </source>
</evidence>
<evidence type="ECO:0000256" key="7">
    <source>
        <dbReference type="SAM" id="MobiDB-lite"/>
    </source>
</evidence>
<evidence type="ECO:0000313" key="11">
    <source>
        <dbReference type="Proteomes" id="UP000053413"/>
    </source>
</evidence>
<feature type="transmembrane region" description="Helical" evidence="8">
    <location>
        <begin position="280"/>
        <end position="299"/>
    </location>
</feature>
<feature type="transmembrane region" description="Helical" evidence="8">
    <location>
        <begin position="47"/>
        <end position="65"/>
    </location>
</feature>
<evidence type="ECO:0000256" key="5">
    <source>
        <dbReference type="ARBA" id="ARBA00022989"/>
    </source>
</evidence>
<dbReference type="EMBL" id="LLZJ01000266">
    <property type="protein sequence ID" value="KUL56111.1"/>
    <property type="molecule type" value="Genomic_DNA"/>
</dbReference>
<feature type="transmembrane region" description="Helical" evidence="8">
    <location>
        <begin position="339"/>
        <end position="361"/>
    </location>
</feature>
<comment type="caution">
    <text evidence="10">The sequence shown here is derived from an EMBL/GenBank/DDBJ whole genome shotgun (WGS) entry which is preliminary data.</text>
</comment>
<feature type="transmembrane region" description="Helical" evidence="8">
    <location>
        <begin position="12"/>
        <end position="35"/>
    </location>
</feature>
<feature type="domain" description="Major facilitator superfamily (MFS) profile" evidence="9">
    <location>
        <begin position="10"/>
        <end position="394"/>
    </location>
</feature>
<keyword evidence="2" id="KW-0813">Transport</keyword>
<accession>A0A0X3WGW9</accession>
<feature type="region of interest" description="Disordered" evidence="7">
    <location>
        <begin position="398"/>
        <end position="421"/>
    </location>
</feature>
<dbReference type="PANTHER" id="PTHR23517:SF13">
    <property type="entry name" value="MAJOR FACILITATOR SUPERFAMILY MFS_1"/>
    <property type="match status" value="1"/>
</dbReference>
<feature type="transmembrane region" description="Helical" evidence="8">
    <location>
        <begin position="164"/>
        <end position="185"/>
    </location>
</feature>
<reference evidence="11" key="1">
    <citation type="submission" date="2015-10" db="EMBL/GenBank/DDBJ databases">
        <authorList>
            <person name="Ju K.-S."/>
            <person name="Doroghazi J.R."/>
            <person name="Metcalf W.W."/>
        </authorList>
    </citation>
    <scope>NUCLEOTIDE SEQUENCE [LARGE SCALE GENOMIC DNA]</scope>
    <source>
        <strain evidence="11">NRRL F-8817</strain>
    </source>
</reference>
<evidence type="ECO:0000259" key="9">
    <source>
        <dbReference type="PROSITE" id="PS50850"/>
    </source>
</evidence>
<name>A0A0X3WGW9_STRVO</name>
<dbReference type="Proteomes" id="UP000053413">
    <property type="component" value="Unassembled WGS sequence"/>
</dbReference>
<evidence type="ECO:0000256" key="4">
    <source>
        <dbReference type="ARBA" id="ARBA00022692"/>
    </source>
</evidence>
<protein>
    <recommendedName>
        <fullName evidence="9">Major facilitator superfamily (MFS) profile domain-containing protein</fullName>
    </recommendedName>
</protein>
<feature type="transmembrane region" description="Helical" evidence="8">
    <location>
        <begin position="367"/>
        <end position="388"/>
    </location>
</feature>
<dbReference type="Pfam" id="PF07690">
    <property type="entry name" value="MFS_1"/>
    <property type="match status" value="1"/>
</dbReference>
<dbReference type="RefSeq" id="WP_059145412.1">
    <property type="nucleotide sequence ID" value="NZ_LLZJ01000266.1"/>
</dbReference>
<evidence type="ECO:0000256" key="1">
    <source>
        <dbReference type="ARBA" id="ARBA00004651"/>
    </source>
</evidence>
<feature type="transmembrane region" description="Helical" evidence="8">
    <location>
        <begin position="249"/>
        <end position="268"/>
    </location>
</feature>
<evidence type="ECO:0000256" key="8">
    <source>
        <dbReference type="SAM" id="Phobius"/>
    </source>
</evidence>
<dbReference type="InterPro" id="IPR020846">
    <property type="entry name" value="MFS_dom"/>
</dbReference>
<proteinExistence type="predicted"/>
<feature type="transmembrane region" description="Helical" evidence="8">
    <location>
        <begin position="77"/>
        <end position="95"/>
    </location>
</feature>
<feature type="transmembrane region" description="Helical" evidence="8">
    <location>
        <begin position="101"/>
        <end position="122"/>
    </location>
</feature>
<gene>
    <name evidence="10" type="ORF">ADL28_21725</name>
</gene>
<keyword evidence="4 8" id="KW-0812">Transmembrane</keyword>
<dbReference type="InterPro" id="IPR050171">
    <property type="entry name" value="MFS_Transporters"/>
</dbReference>
<dbReference type="InterPro" id="IPR036259">
    <property type="entry name" value="MFS_trans_sf"/>
</dbReference>
<evidence type="ECO:0000256" key="6">
    <source>
        <dbReference type="ARBA" id="ARBA00023136"/>
    </source>
</evidence>
<dbReference type="GO" id="GO:0005886">
    <property type="term" value="C:plasma membrane"/>
    <property type="evidence" value="ECO:0007669"/>
    <property type="project" value="UniProtKB-SubCell"/>
</dbReference>
<comment type="subcellular location">
    <subcellularLocation>
        <location evidence="1">Cell membrane</location>
        <topology evidence="1">Multi-pass membrane protein</topology>
    </subcellularLocation>
</comment>
<dbReference type="PANTHER" id="PTHR23517">
    <property type="entry name" value="RESISTANCE PROTEIN MDTM, PUTATIVE-RELATED-RELATED"/>
    <property type="match status" value="1"/>
</dbReference>
<feature type="transmembrane region" description="Helical" evidence="8">
    <location>
        <begin position="134"/>
        <end position="158"/>
    </location>
</feature>
<feature type="transmembrane region" description="Helical" evidence="8">
    <location>
        <begin position="305"/>
        <end position="327"/>
    </location>
</feature>
<dbReference type="Gene3D" id="1.20.1250.20">
    <property type="entry name" value="MFS general substrate transporter like domains"/>
    <property type="match status" value="2"/>
</dbReference>
<dbReference type="PROSITE" id="PS50850">
    <property type="entry name" value="MFS"/>
    <property type="match status" value="1"/>
</dbReference>
<sequence length="421" mass="41811">MPRPTVPPVVAFVSSAIAFMAVMAAAGAPSALLVVYQQHWHFPDSELTIAFAIYALALLLALLAIGSLSDRIGRRPVLIAALALQAVAMAVFLLAPNIGVIIAARALQGFATGAATSAFSAYIAEVAPAAQKKVAALVVSIASVAGLGIGVVLTGVAIQFAAAPAAVVFGAALAIIVMAIVVTAASPETVGERQGIGGALVLRIGVPSAARTAFARTAPGMIGIWMSAGLVLGLGASIVHQALHITNGAALGLVVAAQPLAAAVSALVLGPLMPPRRFMLAGYVAVLAGVSLEACSFAAGLASLIICGAIITGLGFGAVFSSTLGLLVPLTRAQERAKLFSAVYVVAYLAYGVPTIVAGFLSDAIGLVPAAVIYAAATLVITAAGLIVSLSRTGSMPSDALPGGTQEARAHDVRASTSSAA</sequence>
<keyword evidence="5 8" id="KW-1133">Transmembrane helix</keyword>
<evidence type="ECO:0000313" key="10">
    <source>
        <dbReference type="EMBL" id="KUL56111.1"/>
    </source>
</evidence>
<dbReference type="SUPFAM" id="SSF103473">
    <property type="entry name" value="MFS general substrate transporter"/>
    <property type="match status" value="1"/>
</dbReference>
<keyword evidence="3" id="KW-1003">Cell membrane</keyword>
<dbReference type="GO" id="GO:0022857">
    <property type="term" value="F:transmembrane transporter activity"/>
    <property type="evidence" value="ECO:0007669"/>
    <property type="project" value="InterPro"/>
</dbReference>
<evidence type="ECO:0000256" key="2">
    <source>
        <dbReference type="ARBA" id="ARBA00022448"/>
    </source>
</evidence>
<organism evidence="10 11">
    <name type="scientific">Streptomyces violaceusniger</name>
    <dbReference type="NCBI Taxonomy" id="68280"/>
    <lineage>
        <taxon>Bacteria</taxon>
        <taxon>Bacillati</taxon>
        <taxon>Actinomycetota</taxon>
        <taxon>Actinomycetes</taxon>
        <taxon>Kitasatosporales</taxon>
        <taxon>Streptomycetaceae</taxon>
        <taxon>Streptomyces</taxon>
        <taxon>Streptomyces violaceusniger group</taxon>
    </lineage>
</organism>
<dbReference type="InterPro" id="IPR011701">
    <property type="entry name" value="MFS"/>
</dbReference>
<keyword evidence="6 8" id="KW-0472">Membrane</keyword>